<evidence type="ECO:0000313" key="3">
    <source>
        <dbReference type="Proteomes" id="UP001168877"/>
    </source>
</evidence>
<reference evidence="2" key="1">
    <citation type="journal article" date="2022" name="Plant J.">
        <title>Strategies of tolerance reflected in two North American maple genomes.</title>
        <authorList>
            <person name="McEvoy S.L."/>
            <person name="Sezen U.U."/>
            <person name="Trouern-Trend A."/>
            <person name="McMahon S.M."/>
            <person name="Schaberg P.G."/>
            <person name="Yang J."/>
            <person name="Wegrzyn J.L."/>
            <person name="Swenson N.G."/>
        </authorList>
    </citation>
    <scope>NUCLEOTIDE SEQUENCE</scope>
    <source>
        <strain evidence="2">NS2018</strain>
    </source>
</reference>
<dbReference type="PANTHER" id="PTHR46890">
    <property type="entry name" value="NON-LTR RETROLELEMENT REVERSE TRANSCRIPTASE-LIKE PROTEIN-RELATED"/>
    <property type="match status" value="1"/>
</dbReference>
<dbReference type="InterPro" id="IPR052343">
    <property type="entry name" value="Retrotransposon-Effector_Assoc"/>
</dbReference>
<dbReference type="InterPro" id="IPR000477">
    <property type="entry name" value="RT_dom"/>
</dbReference>
<keyword evidence="3" id="KW-1185">Reference proteome</keyword>
<reference evidence="2" key="2">
    <citation type="submission" date="2023-06" db="EMBL/GenBank/DDBJ databases">
        <authorList>
            <person name="Swenson N.G."/>
            <person name="Wegrzyn J.L."/>
            <person name="Mcevoy S.L."/>
        </authorList>
    </citation>
    <scope>NUCLEOTIDE SEQUENCE</scope>
    <source>
        <strain evidence="2">NS2018</strain>
        <tissue evidence="2">Leaf</tissue>
    </source>
</reference>
<dbReference type="Pfam" id="PF00078">
    <property type="entry name" value="RVT_1"/>
    <property type="match status" value="1"/>
</dbReference>
<protein>
    <recommendedName>
        <fullName evidence="1">Reverse transcriptase domain-containing protein</fullName>
    </recommendedName>
</protein>
<dbReference type="SUPFAM" id="SSF56672">
    <property type="entry name" value="DNA/RNA polymerases"/>
    <property type="match status" value="1"/>
</dbReference>
<organism evidence="2 3">
    <name type="scientific">Acer saccharum</name>
    <name type="common">Sugar maple</name>
    <dbReference type="NCBI Taxonomy" id="4024"/>
    <lineage>
        <taxon>Eukaryota</taxon>
        <taxon>Viridiplantae</taxon>
        <taxon>Streptophyta</taxon>
        <taxon>Embryophyta</taxon>
        <taxon>Tracheophyta</taxon>
        <taxon>Spermatophyta</taxon>
        <taxon>Magnoliopsida</taxon>
        <taxon>eudicotyledons</taxon>
        <taxon>Gunneridae</taxon>
        <taxon>Pentapetalae</taxon>
        <taxon>rosids</taxon>
        <taxon>malvids</taxon>
        <taxon>Sapindales</taxon>
        <taxon>Sapindaceae</taxon>
        <taxon>Hippocastanoideae</taxon>
        <taxon>Acereae</taxon>
        <taxon>Acer</taxon>
    </lineage>
</organism>
<dbReference type="Proteomes" id="UP001168877">
    <property type="component" value="Unassembled WGS sequence"/>
</dbReference>
<feature type="domain" description="Reverse transcriptase" evidence="1">
    <location>
        <begin position="1"/>
        <end position="212"/>
    </location>
</feature>
<dbReference type="InterPro" id="IPR043502">
    <property type="entry name" value="DNA/RNA_pol_sf"/>
</dbReference>
<dbReference type="CDD" id="cd01650">
    <property type="entry name" value="RT_nLTR_like"/>
    <property type="match status" value="1"/>
</dbReference>
<dbReference type="AlphaFoldDB" id="A0AA39TD79"/>
<comment type="caution">
    <text evidence="2">The sequence shown here is derived from an EMBL/GenBank/DDBJ whole genome shotgun (WGS) entry which is preliminary data.</text>
</comment>
<dbReference type="PANTHER" id="PTHR46890:SF48">
    <property type="entry name" value="RNA-DIRECTED DNA POLYMERASE"/>
    <property type="match status" value="1"/>
</dbReference>
<sequence length="212" mass="24130">MTELRPISLYNMIYKCISKALANRLRLVLDAVIGETQSAFILGRLIMDNVMVGFECMHALRRKVNGKKKGFMSLKLDMSKAYDRVEWCFLEEMMRRMSFSEVWISNIMDCVSSVSYSFILNGKVRGNVAPSRGLRQGDPLSPYLFLLCAEGLSSLIERSKRRGSYSGFRCSRGGPKITHLFFTDDSLLFTRATLDEVSNIRRILDCYSRASG</sequence>
<name>A0AA39TD79_ACESA</name>
<accession>A0AA39TD79</accession>
<evidence type="ECO:0000313" key="2">
    <source>
        <dbReference type="EMBL" id="KAK0605468.1"/>
    </source>
</evidence>
<gene>
    <name evidence="2" type="ORF">LWI29_027190</name>
</gene>
<dbReference type="PROSITE" id="PS50878">
    <property type="entry name" value="RT_POL"/>
    <property type="match status" value="1"/>
</dbReference>
<dbReference type="EMBL" id="JAUESC010000002">
    <property type="protein sequence ID" value="KAK0605468.1"/>
    <property type="molecule type" value="Genomic_DNA"/>
</dbReference>
<evidence type="ECO:0000259" key="1">
    <source>
        <dbReference type="PROSITE" id="PS50878"/>
    </source>
</evidence>
<proteinExistence type="predicted"/>